<evidence type="ECO:0000256" key="2">
    <source>
        <dbReference type="SAM" id="Phobius"/>
    </source>
</evidence>
<dbReference type="InterPro" id="IPR041657">
    <property type="entry name" value="HTH_17"/>
</dbReference>
<organism evidence="4 5">
    <name type="scientific">Thermogutta terrifontis</name>
    <dbReference type="NCBI Taxonomy" id="1331910"/>
    <lineage>
        <taxon>Bacteria</taxon>
        <taxon>Pseudomonadati</taxon>
        <taxon>Planctomycetota</taxon>
        <taxon>Planctomycetia</taxon>
        <taxon>Pirellulales</taxon>
        <taxon>Thermoguttaceae</taxon>
        <taxon>Thermogutta</taxon>
    </lineage>
</organism>
<accession>A0A286RKD4</accession>
<dbReference type="Proteomes" id="UP000215086">
    <property type="component" value="Chromosome"/>
</dbReference>
<dbReference type="OrthoDB" id="283946at2"/>
<dbReference type="RefSeq" id="WP_095416189.1">
    <property type="nucleotide sequence ID" value="NZ_CP018477.1"/>
</dbReference>
<dbReference type="KEGG" id="ttf:THTE_3791"/>
<keyword evidence="2" id="KW-0812">Transmembrane</keyword>
<feature type="transmembrane region" description="Helical" evidence="2">
    <location>
        <begin position="331"/>
        <end position="354"/>
    </location>
</feature>
<evidence type="ECO:0000259" key="3">
    <source>
        <dbReference type="Pfam" id="PF12728"/>
    </source>
</evidence>
<name>A0A286RKD4_9BACT</name>
<protein>
    <recommendedName>
        <fullName evidence="3">Helix-turn-helix domain-containing protein</fullName>
    </recommendedName>
</protein>
<gene>
    <name evidence="4" type="ORF">THTE_3791</name>
</gene>
<sequence>MAQKFYTTKEAAELLGLAPADLNAMRERNEIRGFRDGNDWKYRAEDIEALKLKLRADATRPAHHTPSSDDEIVLLDEDLAPADLGTSGSGTVIGGTPTPKESASDVKVTGSDIAAKGGGTVTEGTDGQGIVSPFEDELLPLEAETSPPVAGTDSAVNLGGEKLEDDDVVIGGSGSGSDITLGSDSGLSLMDTNDSGISLESELELVPTDDSLELDHDDMLAIDESVDTEAPTQLKRDDEFQLTPFDEMEEEETESGSQVIALDTEPSTGSSPGMAELLGPTAEAPFGVAPGVPPVQAGVPPVGVTPVTPALAPTAAAVAAMPAAEAPWGTLWVTMLIVCTVLLGLCGMMCFDLVRNMWSWHGPFSLNSFIMDSILSVLPK</sequence>
<evidence type="ECO:0000256" key="1">
    <source>
        <dbReference type="SAM" id="MobiDB-lite"/>
    </source>
</evidence>
<reference evidence="4 5" key="1">
    <citation type="journal article" name="Front. Microbiol.">
        <title>Sugar Metabolism of the First Thermophilic Planctomycete Thermogutta terrifontis: Comparative Genomic and Transcriptomic Approaches.</title>
        <authorList>
            <person name="Elcheninov A.G."/>
            <person name="Menzel P."/>
            <person name="Gudbergsdottir S.R."/>
            <person name="Slesarev A.I."/>
            <person name="Kadnikov V.V."/>
            <person name="Krogh A."/>
            <person name="Bonch-Osmolovskaya E.A."/>
            <person name="Peng X."/>
            <person name="Kublanov I.V."/>
        </authorList>
    </citation>
    <scope>NUCLEOTIDE SEQUENCE [LARGE SCALE GENOMIC DNA]</scope>
    <source>
        <strain evidence="4 5">R1</strain>
    </source>
</reference>
<feature type="region of interest" description="Disordered" evidence="1">
    <location>
        <begin position="86"/>
        <end position="107"/>
    </location>
</feature>
<evidence type="ECO:0000313" key="4">
    <source>
        <dbReference type="EMBL" id="ASV76392.1"/>
    </source>
</evidence>
<keyword evidence="5" id="KW-1185">Reference proteome</keyword>
<proteinExistence type="predicted"/>
<keyword evidence="2" id="KW-0472">Membrane</keyword>
<feature type="domain" description="Helix-turn-helix" evidence="3">
    <location>
        <begin position="5"/>
        <end position="51"/>
    </location>
</feature>
<dbReference type="EMBL" id="CP018477">
    <property type="protein sequence ID" value="ASV76392.1"/>
    <property type="molecule type" value="Genomic_DNA"/>
</dbReference>
<dbReference type="Pfam" id="PF12728">
    <property type="entry name" value="HTH_17"/>
    <property type="match status" value="1"/>
</dbReference>
<keyword evidence="2" id="KW-1133">Transmembrane helix</keyword>
<dbReference type="AlphaFoldDB" id="A0A286RKD4"/>
<evidence type="ECO:0000313" key="5">
    <source>
        <dbReference type="Proteomes" id="UP000215086"/>
    </source>
</evidence>